<evidence type="ECO:0000256" key="2">
    <source>
        <dbReference type="ARBA" id="ARBA00022512"/>
    </source>
</evidence>
<dbReference type="EMBL" id="LXQA010199718">
    <property type="protein sequence ID" value="MCI32897.1"/>
    <property type="molecule type" value="Genomic_DNA"/>
</dbReference>
<protein>
    <submittedName>
        <fullName evidence="3">Pectinesterase 4-like</fullName>
    </submittedName>
</protein>
<evidence type="ECO:0000313" key="4">
    <source>
        <dbReference type="Proteomes" id="UP000265520"/>
    </source>
</evidence>
<evidence type="ECO:0000256" key="1">
    <source>
        <dbReference type="ARBA" id="ARBA00004191"/>
    </source>
</evidence>
<dbReference type="Proteomes" id="UP000265520">
    <property type="component" value="Unassembled WGS sequence"/>
</dbReference>
<comment type="subcellular location">
    <subcellularLocation>
        <location evidence="1">Secreted</location>
        <location evidence="1">Cell wall</location>
    </subcellularLocation>
</comment>
<keyword evidence="2" id="KW-0964">Secreted</keyword>
<proteinExistence type="predicted"/>
<sequence length="50" mass="5286">PGANATARVSWAKGIISRNAAATFTAEQFIHASTWLPATDIPYDHGLTST</sequence>
<dbReference type="Gene3D" id="2.160.20.10">
    <property type="entry name" value="Single-stranded right-handed beta-helix, Pectin lyase-like"/>
    <property type="match status" value="1"/>
</dbReference>
<name>A0A392R9K9_9FABA</name>
<evidence type="ECO:0000313" key="3">
    <source>
        <dbReference type="EMBL" id="MCI32897.1"/>
    </source>
</evidence>
<dbReference type="InterPro" id="IPR012334">
    <property type="entry name" value="Pectin_lyas_fold"/>
</dbReference>
<keyword evidence="2" id="KW-0134">Cell wall</keyword>
<reference evidence="3 4" key="1">
    <citation type="journal article" date="2018" name="Front. Plant Sci.">
        <title>Red Clover (Trifolium pratense) and Zigzag Clover (T. medium) - A Picture of Genomic Similarities and Differences.</title>
        <authorList>
            <person name="Dluhosova J."/>
            <person name="Istvanek J."/>
            <person name="Nedelnik J."/>
            <person name="Repkova J."/>
        </authorList>
    </citation>
    <scope>NUCLEOTIDE SEQUENCE [LARGE SCALE GENOMIC DNA]</scope>
    <source>
        <strain evidence="4">cv. 10/8</strain>
        <tissue evidence="3">Leaf</tissue>
    </source>
</reference>
<feature type="non-terminal residue" evidence="3">
    <location>
        <position position="1"/>
    </location>
</feature>
<dbReference type="AlphaFoldDB" id="A0A392R9K9"/>
<comment type="caution">
    <text evidence="3">The sequence shown here is derived from an EMBL/GenBank/DDBJ whole genome shotgun (WGS) entry which is preliminary data.</text>
</comment>
<accession>A0A392R9K9</accession>
<keyword evidence="4" id="KW-1185">Reference proteome</keyword>
<organism evidence="3 4">
    <name type="scientific">Trifolium medium</name>
    <dbReference type="NCBI Taxonomy" id="97028"/>
    <lineage>
        <taxon>Eukaryota</taxon>
        <taxon>Viridiplantae</taxon>
        <taxon>Streptophyta</taxon>
        <taxon>Embryophyta</taxon>
        <taxon>Tracheophyta</taxon>
        <taxon>Spermatophyta</taxon>
        <taxon>Magnoliopsida</taxon>
        <taxon>eudicotyledons</taxon>
        <taxon>Gunneridae</taxon>
        <taxon>Pentapetalae</taxon>
        <taxon>rosids</taxon>
        <taxon>fabids</taxon>
        <taxon>Fabales</taxon>
        <taxon>Fabaceae</taxon>
        <taxon>Papilionoideae</taxon>
        <taxon>50 kb inversion clade</taxon>
        <taxon>NPAAA clade</taxon>
        <taxon>Hologalegina</taxon>
        <taxon>IRL clade</taxon>
        <taxon>Trifolieae</taxon>
        <taxon>Trifolium</taxon>
    </lineage>
</organism>